<dbReference type="RefSeq" id="WP_123200034.1">
    <property type="nucleotide sequence ID" value="NZ_RJMB01000003.1"/>
</dbReference>
<dbReference type="GO" id="GO:0008168">
    <property type="term" value="F:methyltransferase activity"/>
    <property type="evidence" value="ECO:0007669"/>
    <property type="project" value="UniProtKB-KW"/>
</dbReference>
<feature type="domain" description="N(4)-bis(aminopropyl)spermidine synthase C-terminal" evidence="1">
    <location>
        <begin position="107"/>
        <end position="292"/>
    </location>
</feature>
<keyword evidence="3" id="KW-1185">Reference proteome</keyword>
<gene>
    <name evidence="2" type="ORF">EFW17_04720</name>
</gene>
<dbReference type="PANTHER" id="PTHR23290:SF0">
    <property type="entry name" value="RRNA N6-ADENOSINE-METHYLTRANSFERASE METTL5"/>
    <property type="match status" value="1"/>
</dbReference>
<reference evidence="2 3" key="1">
    <citation type="submission" date="2018-11" db="EMBL/GenBank/DDBJ databases">
        <title>The genome draft of YIM 96095.</title>
        <authorList>
            <person name="Tang S.-K."/>
            <person name="Chunyu W.-X."/>
            <person name="Feng Y.-Z."/>
        </authorList>
    </citation>
    <scope>NUCLEOTIDE SEQUENCE [LARGE SCALE GENOMIC DNA]</scope>
    <source>
        <strain evidence="2 3">YIM 96095</strain>
    </source>
</reference>
<dbReference type="PANTHER" id="PTHR23290">
    <property type="entry name" value="RRNA N6-ADENOSINE-METHYLTRANSFERASE METTL5"/>
    <property type="match status" value="1"/>
</dbReference>
<dbReference type="InterPro" id="IPR051720">
    <property type="entry name" value="rRNA_MeTrfase/Polyamine_Synth"/>
</dbReference>
<accession>A0A3N0EFQ0</accession>
<organism evidence="2 3">
    <name type="scientific">Halostreptopolyspora alba</name>
    <dbReference type="NCBI Taxonomy" id="2487137"/>
    <lineage>
        <taxon>Bacteria</taxon>
        <taxon>Bacillati</taxon>
        <taxon>Actinomycetota</taxon>
        <taxon>Actinomycetes</taxon>
        <taxon>Streptosporangiales</taxon>
        <taxon>Nocardiopsidaceae</taxon>
        <taxon>Halostreptopolyspora</taxon>
    </lineage>
</organism>
<evidence type="ECO:0000313" key="3">
    <source>
        <dbReference type="Proteomes" id="UP000269198"/>
    </source>
</evidence>
<protein>
    <submittedName>
        <fullName evidence="2">Putative methyltransferase</fullName>
    </submittedName>
</protein>
<dbReference type="EMBL" id="RJMB01000003">
    <property type="protein sequence ID" value="RNL86509.1"/>
    <property type="molecule type" value="Genomic_DNA"/>
</dbReference>
<dbReference type="Pfam" id="PF01861">
    <property type="entry name" value="BpsA_C"/>
    <property type="match status" value="1"/>
</dbReference>
<dbReference type="GO" id="GO:0006596">
    <property type="term" value="P:polyamine biosynthetic process"/>
    <property type="evidence" value="ECO:0007669"/>
    <property type="project" value="TreeGrafter"/>
</dbReference>
<comment type="caution">
    <text evidence="2">The sequence shown here is derived from an EMBL/GenBank/DDBJ whole genome shotgun (WGS) entry which is preliminary data.</text>
</comment>
<evidence type="ECO:0000313" key="2">
    <source>
        <dbReference type="EMBL" id="RNL86509.1"/>
    </source>
</evidence>
<dbReference type="Gene3D" id="3.40.50.150">
    <property type="entry name" value="Vaccinia Virus protein VP39"/>
    <property type="match status" value="1"/>
</dbReference>
<dbReference type="SUPFAM" id="SSF53335">
    <property type="entry name" value="S-adenosyl-L-methionine-dependent methyltransferases"/>
    <property type="match status" value="1"/>
</dbReference>
<dbReference type="OrthoDB" id="7593728at2"/>
<dbReference type="InterPro" id="IPR029063">
    <property type="entry name" value="SAM-dependent_MTases_sf"/>
</dbReference>
<keyword evidence="2" id="KW-0489">Methyltransferase</keyword>
<proteinExistence type="predicted"/>
<dbReference type="AlphaFoldDB" id="A0A3N0EFQ0"/>
<name>A0A3N0EFQ0_9ACTN</name>
<dbReference type="InterPro" id="IPR002723">
    <property type="entry name" value="BpsA_C"/>
</dbReference>
<dbReference type="GO" id="GO:0032259">
    <property type="term" value="P:methylation"/>
    <property type="evidence" value="ECO:0007669"/>
    <property type="project" value="UniProtKB-KW"/>
</dbReference>
<dbReference type="Proteomes" id="UP000269198">
    <property type="component" value="Unassembled WGS sequence"/>
</dbReference>
<evidence type="ECO:0000259" key="1">
    <source>
        <dbReference type="Pfam" id="PF01861"/>
    </source>
</evidence>
<sequence>MTEPVPNLADLLDSEGINASRVHRVLAALTDGAWWSPRELVRETGVAHRLVAATLDALDTELQRRGAGDDASVRLLRPAEHAPSVGPQPADPVAHLLDGYPRAAAELRRLVAEAPRSRRDLDHVSATAETALRRGVLLASRFSLTGARLLCVGDHDLTSLAATLVSPQVRATVVDLDERVLDYVDKAATRLGLPVHCHFTDLRLGLPAAVRAQCDVALTDPPYTPEGVELFVRRALQGLSDPRRGRVLLAYGASEATPGLVARTQSRLARMGLVFEAIWPEFNRYLGAEAIGAASDLYVLRPTNRTPTDDPVDGARIYSQGVAAREASGGLAPESAGTVVRRSAPDTIVGAWPRGSLPEHGVRHVRLGTWLGSATRATRAAIDLTGGWEALLPRVVLAGGAESRVVVAQGDPRVRDAAGQEALRAMLAPRFGLRFDSGVPEPGYTVVVASERDRAGDTPAARLLAYCQDRAHGVLANTLREGLISVAASLGRPLNKKGARARVATAAPWLAGHTLLDLPAHRFTDLATVTEGLVAGLSGDDGAR</sequence>
<keyword evidence="2" id="KW-0808">Transferase</keyword>